<feature type="compositionally biased region" description="Low complexity" evidence="1">
    <location>
        <begin position="1"/>
        <end position="13"/>
    </location>
</feature>
<reference evidence="2 3" key="3">
    <citation type="journal article" date="2013" name="Rice">
        <title>Improvement of the Oryza sativa Nipponbare reference genome using next generation sequence and optical map data.</title>
        <authorList>
            <person name="Kawahara Y."/>
            <person name="de la Bastide M."/>
            <person name="Hamilton J.P."/>
            <person name="Kanamori H."/>
            <person name="McCombie W.R."/>
            <person name="Ouyang S."/>
            <person name="Schwartz D.C."/>
            <person name="Tanaka T."/>
            <person name="Wu J."/>
            <person name="Zhou S."/>
            <person name="Childs K.L."/>
            <person name="Davidson R.M."/>
            <person name="Lin H."/>
            <person name="Quesada-Ocampo L."/>
            <person name="Vaillancourt B."/>
            <person name="Sakai H."/>
            <person name="Lee S.S."/>
            <person name="Kim J."/>
            <person name="Numa H."/>
            <person name="Itoh T."/>
            <person name="Buell C.R."/>
            <person name="Matsumoto T."/>
        </authorList>
    </citation>
    <scope>NUCLEOTIDE SEQUENCE [LARGE SCALE GENOMIC DNA]</scope>
    <source>
        <strain evidence="3">cv. Nipponbare</strain>
    </source>
</reference>
<dbReference type="InParanoid" id="A0A0P0W883"/>
<dbReference type="AlphaFoldDB" id="A0A0P0W883"/>
<organism evidence="2 3">
    <name type="scientific">Oryza sativa subsp. japonica</name>
    <name type="common">Rice</name>
    <dbReference type="NCBI Taxonomy" id="39947"/>
    <lineage>
        <taxon>Eukaryota</taxon>
        <taxon>Viridiplantae</taxon>
        <taxon>Streptophyta</taxon>
        <taxon>Embryophyta</taxon>
        <taxon>Tracheophyta</taxon>
        <taxon>Spermatophyta</taxon>
        <taxon>Magnoliopsida</taxon>
        <taxon>Liliopsida</taxon>
        <taxon>Poales</taxon>
        <taxon>Poaceae</taxon>
        <taxon>BOP clade</taxon>
        <taxon>Oryzoideae</taxon>
        <taxon>Oryzeae</taxon>
        <taxon>Oryzinae</taxon>
        <taxon>Oryza</taxon>
        <taxon>Oryza sativa</taxon>
    </lineage>
</organism>
<accession>A0A0P0W883</accession>
<reference evidence="2 3" key="2">
    <citation type="journal article" date="2013" name="Plant Cell Physiol.">
        <title>Rice Annotation Project Database (RAP-DB): an integrative and interactive database for rice genomics.</title>
        <authorList>
            <person name="Sakai H."/>
            <person name="Lee S.S."/>
            <person name="Tanaka T."/>
            <person name="Numa H."/>
            <person name="Kim J."/>
            <person name="Kawahara Y."/>
            <person name="Wakimoto H."/>
            <person name="Yang C.C."/>
            <person name="Iwamoto M."/>
            <person name="Abe T."/>
            <person name="Yamada Y."/>
            <person name="Muto A."/>
            <person name="Inokuchi H."/>
            <person name="Ikemura T."/>
            <person name="Matsumoto T."/>
            <person name="Sasaki T."/>
            <person name="Itoh T."/>
        </authorList>
    </citation>
    <scope>NUCLEOTIDE SEQUENCE [LARGE SCALE GENOMIC DNA]</scope>
    <source>
        <strain evidence="3">cv. Nipponbare</strain>
    </source>
</reference>
<protein>
    <submittedName>
        <fullName evidence="2">Os04g0298850 protein</fullName>
    </submittedName>
</protein>
<dbReference type="EMBL" id="AP014960">
    <property type="protein sequence ID" value="BAS88460.1"/>
    <property type="molecule type" value="Genomic_DNA"/>
</dbReference>
<keyword evidence="3" id="KW-1185">Reference proteome</keyword>
<dbReference type="Proteomes" id="UP000059680">
    <property type="component" value="Chromosome 4"/>
</dbReference>
<evidence type="ECO:0000313" key="3">
    <source>
        <dbReference type="Proteomes" id="UP000059680"/>
    </source>
</evidence>
<evidence type="ECO:0000256" key="1">
    <source>
        <dbReference type="SAM" id="MobiDB-lite"/>
    </source>
</evidence>
<reference evidence="3" key="1">
    <citation type="journal article" date="2005" name="Nature">
        <title>The map-based sequence of the rice genome.</title>
        <authorList>
            <consortium name="International rice genome sequencing project (IRGSP)"/>
            <person name="Matsumoto T."/>
            <person name="Wu J."/>
            <person name="Kanamori H."/>
            <person name="Katayose Y."/>
            <person name="Fujisawa M."/>
            <person name="Namiki N."/>
            <person name="Mizuno H."/>
            <person name="Yamamoto K."/>
            <person name="Antonio B.A."/>
            <person name="Baba T."/>
            <person name="Sakata K."/>
            <person name="Nagamura Y."/>
            <person name="Aoki H."/>
            <person name="Arikawa K."/>
            <person name="Arita K."/>
            <person name="Bito T."/>
            <person name="Chiden Y."/>
            <person name="Fujitsuka N."/>
            <person name="Fukunaka R."/>
            <person name="Hamada M."/>
            <person name="Harada C."/>
            <person name="Hayashi A."/>
            <person name="Hijishita S."/>
            <person name="Honda M."/>
            <person name="Hosokawa S."/>
            <person name="Ichikawa Y."/>
            <person name="Idonuma A."/>
            <person name="Iijima M."/>
            <person name="Ikeda M."/>
            <person name="Ikeno M."/>
            <person name="Ito K."/>
            <person name="Ito S."/>
            <person name="Ito T."/>
            <person name="Ito Y."/>
            <person name="Ito Y."/>
            <person name="Iwabuchi A."/>
            <person name="Kamiya K."/>
            <person name="Karasawa W."/>
            <person name="Kurita K."/>
            <person name="Katagiri S."/>
            <person name="Kikuta A."/>
            <person name="Kobayashi H."/>
            <person name="Kobayashi N."/>
            <person name="Machita K."/>
            <person name="Maehara T."/>
            <person name="Masukawa M."/>
            <person name="Mizubayashi T."/>
            <person name="Mukai Y."/>
            <person name="Nagasaki H."/>
            <person name="Nagata Y."/>
            <person name="Naito S."/>
            <person name="Nakashima M."/>
            <person name="Nakama Y."/>
            <person name="Nakamichi Y."/>
            <person name="Nakamura M."/>
            <person name="Meguro A."/>
            <person name="Negishi M."/>
            <person name="Ohta I."/>
            <person name="Ohta T."/>
            <person name="Okamoto M."/>
            <person name="Ono N."/>
            <person name="Saji S."/>
            <person name="Sakaguchi M."/>
            <person name="Sakai K."/>
            <person name="Shibata M."/>
            <person name="Shimokawa T."/>
            <person name="Song J."/>
            <person name="Takazaki Y."/>
            <person name="Terasawa K."/>
            <person name="Tsugane M."/>
            <person name="Tsuji K."/>
            <person name="Ueda S."/>
            <person name="Waki K."/>
            <person name="Yamagata H."/>
            <person name="Yamamoto M."/>
            <person name="Yamamoto S."/>
            <person name="Yamane H."/>
            <person name="Yoshiki S."/>
            <person name="Yoshihara R."/>
            <person name="Yukawa K."/>
            <person name="Zhong H."/>
            <person name="Yano M."/>
            <person name="Yuan Q."/>
            <person name="Ouyang S."/>
            <person name="Liu J."/>
            <person name="Jones K.M."/>
            <person name="Gansberger K."/>
            <person name="Moffat K."/>
            <person name="Hill J."/>
            <person name="Bera J."/>
            <person name="Fadrosh D."/>
            <person name="Jin S."/>
            <person name="Johri S."/>
            <person name="Kim M."/>
            <person name="Overton L."/>
            <person name="Reardon M."/>
            <person name="Tsitrin T."/>
            <person name="Vuong H."/>
            <person name="Weaver B."/>
            <person name="Ciecko A."/>
            <person name="Tallon L."/>
            <person name="Jackson J."/>
            <person name="Pai G."/>
            <person name="Aken S.V."/>
            <person name="Utterback T."/>
            <person name="Reidmuller S."/>
            <person name="Feldblyum T."/>
            <person name="Hsiao J."/>
            <person name="Zismann V."/>
            <person name="Iobst S."/>
            <person name="de Vazeille A.R."/>
            <person name="Buell C.R."/>
            <person name="Ying K."/>
            <person name="Li Y."/>
            <person name="Lu T."/>
            <person name="Huang Y."/>
            <person name="Zhao Q."/>
            <person name="Feng Q."/>
            <person name="Zhang L."/>
            <person name="Zhu J."/>
            <person name="Weng Q."/>
            <person name="Mu J."/>
            <person name="Lu Y."/>
            <person name="Fan D."/>
            <person name="Liu Y."/>
            <person name="Guan J."/>
            <person name="Zhang Y."/>
            <person name="Yu S."/>
            <person name="Liu X."/>
            <person name="Zhang Y."/>
            <person name="Hong G."/>
            <person name="Han B."/>
            <person name="Choisne N."/>
            <person name="Demange N."/>
            <person name="Orjeda G."/>
            <person name="Samain S."/>
            <person name="Cattolico L."/>
            <person name="Pelletier E."/>
            <person name="Couloux A."/>
            <person name="Segurens B."/>
            <person name="Wincker P."/>
            <person name="D'Hont A."/>
            <person name="Scarpelli C."/>
            <person name="Weissenbach J."/>
            <person name="Salanoubat M."/>
            <person name="Quetier F."/>
            <person name="Yu Y."/>
            <person name="Kim H.R."/>
            <person name="Rambo T."/>
            <person name="Currie J."/>
            <person name="Collura K."/>
            <person name="Luo M."/>
            <person name="Yang T."/>
            <person name="Ammiraju J.S.S."/>
            <person name="Engler F."/>
            <person name="Soderlund C."/>
            <person name="Wing R.A."/>
            <person name="Palmer L.E."/>
            <person name="de la Bastide M."/>
            <person name="Spiegel L."/>
            <person name="Nascimento L."/>
            <person name="Zutavern T."/>
            <person name="O'Shaughnessy A."/>
            <person name="Dike S."/>
            <person name="Dedhia N."/>
            <person name="Preston R."/>
            <person name="Balija V."/>
            <person name="McCombie W.R."/>
            <person name="Chow T."/>
            <person name="Chen H."/>
            <person name="Chung M."/>
            <person name="Chen C."/>
            <person name="Shaw J."/>
            <person name="Wu H."/>
            <person name="Hsiao K."/>
            <person name="Chao Y."/>
            <person name="Chu M."/>
            <person name="Cheng C."/>
            <person name="Hour A."/>
            <person name="Lee P."/>
            <person name="Lin S."/>
            <person name="Lin Y."/>
            <person name="Liou J."/>
            <person name="Liu S."/>
            <person name="Hsing Y."/>
            <person name="Raghuvanshi S."/>
            <person name="Mohanty A."/>
            <person name="Bharti A.K."/>
            <person name="Gaur A."/>
            <person name="Gupta V."/>
            <person name="Kumar D."/>
            <person name="Ravi V."/>
            <person name="Vij S."/>
            <person name="Kapur A."/>
            <person name="Khurana P."/>
            <person name="Khurana P."/>
            <person name="Khurana J.P."/>
            <person name="Tyagi A.K."/>
            <person name="Gaikwad K."/>
            <person name="Singh A."/>
            <person name="Dalal V."/>
            <person name="Srivastava S."/>
            <person name="Dixit A."/>
            <person name="Pal A.K."/>
            <person name="Ghazi I.A."/>
            <person name="Yadav M."/>
            <person name="Pandit A."/>
            <person name="Bhargava A."/>
            <person name="Sureshbabu K."/>
            <person name="Batra K."/>
            <person name="Sharma T.R."/>
            <person name="Mohapatra T."/>
            <person name="Singh N.K."/>
            <person name="Messing J."/>
            <person name="Nelson A.B."/>
            <person name="Fuks G."/>
            <person name="Kavchok S."/>
            <person name="Keizer G."/>
            <person name="Linton E."/>
            <person name="Llaca V."/>
            <person name="Song R."/>
            <person name="Tanyolac B."/>
            <person name="Young S."/>
            <person name="Ho-Il K."/>
            <person name="Hahn J.H."/>
            <person name="Sangsakoo G."/>
            <person name="Vanavichit A."/>
            <person name="de Mattos Luiz.A.T."/>
            <person name="Zimmer P.D."/>
            <person name="Malone G."/>
            <person name="Dellagostin O."/>
            <person name="de Oliveira A.C."/>
            <person name="Bevan M."/>
            <person name="Bancroft I."/>
            <person name="Minx P."/>
            <person name="Cordum H."/>
            <person name="Wilson R."/>
            <person name="Cheng Z."/>
            <person name="Jin W."/>
            <person name="Jiang J."/>
            <person name="Leong S.A."/>
            <person name="Iwama H."/>
            <person name="Gojobori T."/>
            <person name="Itoh T."/>
            <person name="Niimura Y."/>
            <person name="Fujii Y."/>
            <person name="Habara T."/>
            <person name="Sakai H."/>
            <person name="Sato Y."/>
            <person name="Wilson G."/>
            <person name="Kumar K."/>
            <person name="McCouch S."/>
            <person name="Juretic N."/>
            <person name="Hoen D."/>
            <person name="Wright S."/>
            <person name="Bruskiewich R."/>
            <person name="Bureau T."/>
            <person name="Miyao A."/>
            <person name="Hirochika H."/>
            <person name="Nishikawa T."/>
            <person name="Kadowaki K."/>
            <person name="Sugiura M."/>
            <person name="Burr B."/>
            <person name="Sasaki T."/>
        </authorList>
    </citation>
    <scope>NUCLEOTIDE SEQUENCE [LARGE SCALE GENOMIC DNA]</scope>
    <source>
        <strain evidence="3">cv. Nipponbare</strain>
    </source>
</reference>
<sequence>MSDDANGGATAPDGADDDGGGECGAEVGRRLSATLKQSSSARHWSGCAATAAAADGCDRRHARLSRPYGGGAGCCCGGEHAGLSSANATWSGVTCA</sequence>
<proteinExistence type="predicted"/>
<evidence type="ECO:0000313" key="2">
    <source>
        <dbReference type="EMBL" id="BAS88460.1"/>
    </source>
</evidence>
<name>A0A0P0W883_ORYSJ</name>
<dbReference type="PaxDb" id="39947-A0A0P0W883"/>
<feature type="region of interest" description="Disordered" evidence="1">
    <location>
        <begin position="1"/>
        <end position="25"/>
    </location>
</feature>
<gene>
    <name evidence="2" type="ordered locus">Os04g0298850</name>
    <name evidence="2" type="ORF">OSNPB_040298850</name>
</gene>